<evidence type="ECO:0000313" key="3">
    <source>
        <dbReference type="EMBL" id="RQM38984.1"/>
    </source>
</evidence>
<dbReference type="InterPro" id="IPR008966">
    <property type="entry name" value="Adhesion_dom_sf"/>
</dbReference>
<name>A0A3N6S0G5_9GAMM</name>
<keyword evidence="4" id="KW-1185">Reference proteome</keyword>
<accession>A0A3N6S0G5</accession>
<dbReference type="Proteomes" id="UP000279457">
    <property type="component" value="Unassembled WGS sequence"/>
</dbReference>
<dbReference type="GO" id="GO:0009289">
    <property type="term" value="C:pilus"/>
    <property type="evidence" value="ECO:0007669"/>
    <property type="project" value="InterPro"/>
</dbReference>
<dbReference type="InterPro" id="IPR000259">
    <property type="entry name" value="Adhesion_dom_fimbrial"/>
</dbReference>
<dbReference type="OrthoDB" id="6515729at2"/>
<dbReference type="Pfam" id="PF00419">
    <property type="entry name" value="Fimbrial"/>
    <property type="match status" value="1"/>
</dbReference>
<dbReference type="SUPFAM" id="SSF49401">
    <property type="entry name" value="Bacterial adhesins"/>
    <property type="match status" value="1"/>
</dbReference>
<dbReference type="RefSeq" id="WP_124232505.1">
    <property type="nucleotide sequence ID" value="NZ_RHHM01000004.1"/>
</dbReference>
<dbReference type="AlphaFoldDB" id="A0A3N6S0G5"/>
<sequence>MLWKAVFLSLSGLVAANATAQCTLARGKPITLVLPAQTITISADAVKDLSAPISGAEFVTSAISTNIGYDDCLAGTPAGRRLPGAGDIITTKIYKTNIEGIGVMVHLYVGSGFGYYPIDYNVSYANGESTGTFDWKAGNYFRVRFFKTSDTLSLSDPSGDIVLDAGTLGYEWIMDEATRPMTLDINQIKIISTPACTTSESKTIDFSTVTPAMLTNGGVEKPLDFGMTCKTDYGTYSAIASVTSTASSTDSRYIQVTDSSGNSDNQLGIEIYNSSGSLMTLNGNTLEKLSSVASGVAAQFNWTAKLINTGSSKTRPQNGNFTAKAEILLQLN</sequence>
<evidence type="ECO:0000256" key="1">
    <source>
        <dbReference type="SAM" id="SignalP"/>
    </source>
</evidence>
<feature type="signal peptide" evidence="1">
    <location>
        <begin position="1"/>
        <end position="20"/>
    </location>
</feature>
<dbReference type="GO" id="GO:0007155">
    <property type="term" value="P:cell adhesion"/>
    <property type="evidence" value="ECO:0007669"/>
    <property type="project" value="InterPro"/>
</dbReference>
<dbReference type="EMBL" id="RHHM01000004">
    <property type="protein sequence ID" value="RQM38984.1"/>
    <property type="molecule type" value="Genomic_DNA"/>
</dbReference>
<proteinExistence type="predicted"/>
<reference evidence="3 4" key="1">
    <citation type="submission" date="2018-10" db="EMBL/GenBank/DDBJ databases">
        <title>Draft genome sequence for the type isolate of Erwinia psidii, agent causal of bacterial blight in guava (Psidium guajava) and wilt and die-back of Eucalyptus spp.</title>
        <authorList>
            <person name="Hermenegildo P.S."/>
            <person name="Santos S.A."/>
            <person name="Guimaraes L.M.S."/>
            <person name="Vidigal P.M.P."/>
            <person name="Pereira I.C."/>
            <person name="Badel J.L."/>
            <person name="Alfenas-Zerbini P."/>
            <person name="Ferreira M.A.S.V."/>
            <person name="Alfenas A.C."/>
        </authorList>
    </citation>
    <scope>NUCLEOTIDE SEQUENCE [LARGE SCALE GENOMIC DNA]</scope>
    <source>
        <strain evidence="3 4">IBSBF 435</strain>
    </source>
</reference>
<comment type="caution">
    <text evidence="3">The sequence shown here is derived from an EMBL/GenBank/DDBJ whole genome shotgun (WGS) entry which is preliminary data.</text>
</comment>
<evidence type="ECO:0000313" key="4">
    <source>
        <dbReference type="Proteomes" id="UP000279457"/>
    </source>
</evidence>
<organism evidence="3 4">
    <name type="scientific">Erwinia psidii</name>
    <dbReference type="NCBI Taxonomy" id="69224"/>
    <lineage>
        <taxon>Bacteria</taxon>
        <taxon>Pseudomonadati</taxon>
        <taxon>Pseudomonadota</taxon>
        <taxon>Gammaproteobacteria</taxon>
        <taxon>Enterobacterales</taxon>
        <taxon>Erwiniaceae</taxon>
        <taxon>Erwinia</taxon>
    </lineage>
</organism>
<gene>
    <name evidence="3" type="ORF">EB241_07295</name>
</gene>
<dbReference type="Gene3D" id="2.60.40.3310">
    <property type="match status" value="1"/>
</dbReference>
<feature type="chain" id="PRO_5018023970" evidence="1">
    <location>
        <begin position="21"/>
        <end position="332"/>
    </location>
</feature>
<evidence type="ECO:0000259" key="2">
    <source>
        <dbReference type="Pfam" id="PF00419"/>
    </source>
</evidence>
<keyword evidence="1" id="KW-0732">Signal</keyword>
<feature type="domain" description="Fimbrial-type adhesion" evidence="2">
    <location>
        <begin position="193"/>
        <end position="330"/>
    </location>
</feature>
<dbReference type="Gene3D" id="2.60.40.1090">
    <property type="entry name" value="Fimbrial-type adhesion domain"/>
    <property type="match status" value="1"/>
</dbReference>
<protein>
    <submittedName>
        <fullName evidence="3">Fimbrial protein</fullName>
    </submittedName>
</protein>
<dbReference type="InterPro" id="IPR036937">
    <property type="entry name" value="Adhesion_dom_fimbrial_sf"/>
</dbReference>